<gene>
    <name evidence="1" type="ORF">Patl1_15100</name>
</gene>
<accession>A0ACC1B5Q0</accession>
<comment type="caution">
    <text evidence="1">The sequence shown here is derived from an EMBL/GenBank/DDBJ whole genome shotgun (WGS) entry which is preliminary data.</text>
</comment>
<organism evidence="1 2">
    <name type="scientific">Pistacia atlantica</name>
    <dbReference type="NCBI Taxonomy" id="434234"/>
    <lineage>
        <taxon>Eukaryota</taxon>
        <taxon>Viridiplantae</taxon>
        <taxon>Streptophyta</taxon>
        <taxon>Embryophyta</taxon>
        <taxon>Tracheophyta</taxon>
        <taxon>Spermatophyta</taxon>
        <taxon>Magnoliopsida</taxon>
        <taxon>eudicotyledons</taxon>
        <taxon>Gunneridae</taxon>
        <taxon>Pentapetalae</taxon>
        <taxon>rosids</taxon>
        <taxon>malvids</taxon>
        <taxon>Sapindales</taxon>
        <taxon>Anacardiaceae</taxon>
        <taxon>Pistacia</taxon>
    </lineage>
</organism>
<reference evidence="2" key="1">
    <citation type="journal article" date="2023" name="G3 (Bethesda)">
        <title>Genome assembly and association tests identify interacting loci associated with vigor, precocity, and sex in interspecific pistachio rootstocks.</title>
        <authorList>
            <person name="Palmer W."/>
            <person name="Jacygrad E."/>
            <person name="Sagayaradj S."/>
            <person name="Cavanaugh K."/>
            <person name="Han R."/>
            <person name="Bertier L."/>
            <person name="Beede B."/>
            <person name="Kafkas S."/>
            <person name="Golino D."/>
            <person name="Preece J."/>
            <person name="Michelmore R."/>
        </authorList>
    </citation>
    <scope>NUCLEOTIDE SEQUENCE [LARGE SCALE GENOMIC DNA]</scope>
</reference>
<evidence type="ECO:0000313" key="2">
    <source>
        <dbReference type="Proteomes" id="UP001164250"/>
    </source>
</evidence>
<evidence type="ECO:0000313" key="1">
    <source>
        <dbReference type="EMBL" id="KAJ0094219.1"/>
    </source>
</evidence>
<dbReference type="Proteomes" id="UP001164250">
    <property type="component" value="Chromosome 6"/>
</dbReference>
<protein>
    <submittedName>
        <fullName evidence="1">Uncharacterized protein</fullName>
    </submittedName>
</protein>
<dbReference type="EMBL" id="CM047902">
    <property type="protein sequence ID" value="KAJ0094219.1"/>
    <property type="molecule type" value="Genomic_DNA"/>
</dbReference>
<keyword evidence="2" id="KW-1185">Reference proteome</keyword>
<sequence>MKIALIYMSPMTVSLSQVLGFKLLVQSKLCHQKWIVSRIFLRPFMNASGSGTSTGSVGIGVKLETSCEPDKAKTSETSSRKPEDMVLQMCLHSDVIDVSEERKKEQNNRPKRTRSAEIHNMSERRRRDRINKSLRTLQELVPNCNKSDRASVLDDAVNYLKALKSQIMSAARGAILQASFMSPSGVQSAQVSQLSQFVPMRQELRMANGFGMGVAAGMCYSPGVSMVSVPSAGLHPSLPASSCRLPSGVSARKPYASSSSSAAYSFRNVATVCRNIAQAAESVLQGFLLHSTSQAGESIVLRQCVALPLMTNNFR</sequence>
<name>A0ACC1B5Q0_9ROSI</name>
<proteinExistence type="predicted"/>